<dbReference type="InterPro" id="IPR001162">
    <property type="entry name" value="UvrC_RNase_H_dom"/>
</dbReference>
<dbReference type="Gene3D" id="3.30.420.340">
    <property type="entry name" value="UvrC, RNAse H endonuclease domain"/>
    <property type="match status" value="1"/>
</dbReference>
<dbReference type="Proteomes" id="UP000886891">
    <property type="component" value="Unassembled WGS sequence"/>
</dbReference>
<feature type="domain" description="GIY-YIG" evidence="9">
    <location>
        <begin position="13"/>
        <end position="92"/>
    </location>
</feature>
<evidence type="ECO:0000259" key="9">
    <source>
        <dbReference type="PROSITE" id="PS50164"/>
    </source>
</evidence>
<dbReference type="PANTHER" id="PTHR30562:SF1">
    <property type="entry name" value="UVRABC SYSTEM PROTEIN C"/>
    <property type="match status" value="1"/>
</dbReference>
<reference evidence="11" key="2">
    <citation type="journal article" date="2021" name="PeerJ">
        <title>Extensive microbial diversity within the chicken gut microbiome revealed by metagenomics and culture.</title>
        <authorList>
            <person name="Gilroy R."/>
            <person name="Ravi A."/>
            <person name="Getino M."/>
            <person name="Pursley I."/>
            <person name="Horton D.L."/>
            <person name="Alikhan N.F."/>
            <person name="Baker D."/>
            <person name="Gharbi K."/>
            <person name="Hall N."/>
            <person name="Watson M."/>
            <person name="Adriaenssens E.M."/>
            <person name="Foster-Nyarko E."/>
            <person name="Jarju S."/>
            <person name="Secka A."/>
            <person name="Antonio M."/>
            <person name="Oren A."/>
            <person name="Chaudhuri R.R."/>
            <person name="La Ragione R."/>
            <person name="Hildebrand F."/>
            <person name="Pallen M.J."/>
        </authorList>
    </citation>
    <scope>NUCLEOTIDE SEQUENCE</scope>
    <source>
        <strain evidence="11">23406</strain>
    </source>
</reference>
<sequence>MKDLSQKLKELPTQSGVYLMLDEYDQILYVGKAKNLKNRVRQYFQHSASKTEKTMLLVEKIADFRYIITKNEIEALVLENNLIKLHKPYYNILLKDDKTYPYVRINLKEKFPRVEVTRKLKADGSKYYGPYMIGLSARTIMDLIHSAYPVRSCSGEPDKKRKGKRECLNYHIGRCLAPCVGKTTEEEYRKVIRKVMDFLGGNDKEIRALLTEKMKSAAEHEEFELAMQYRDQIEVLEKLVRKQIIALPKDFNLDIFAYADNGMYGVINYMVVRGGKVIGAENHPVNQAVQGEDVLSSYLMQFYEQSPIVAEEVVVSEPLTFRAELADYLSQKKGSRVQVVCPSGGARGQLVEMARNNASDHLEKTVTKIATKEALTVGSVQQLQAYLGLERPPKRIECFDISNISGTDKVSSMAVFVNGEPAKEMYRRFRIKTVKGIDDFASMHETLSRRIAELRGSDLSFSDRPDLIVVDGGKGQLSSANAVVEGTGIALIGLAKREEEVFRPHCSEPVILPRDSLALKLLQRVRDEAHRFAVTYHRTLRKARQTRSNLTNIEGIGEANARRLIVHFKKIEKIASASVEELAEVEGLGKVKAEAVYRYFHEVEE</sequence>
<dbReference type="GO" id="GO:0005737">
    <property type="term" value="C:cytoplasm"/>
    <property type="evidence" value="ECO:0007669"/>
    <property type="project" value="UniProtKB-SubCell"/>
</dbReference>
<evidence type="ECO:0000256" key="4">
    <source>
        <dbReference type="ARBA" id="ARBA00022881"/>
    </source>
</evidence>
<dbReference type="InterPro" id="IPR000305">
    <property type="entry name" value="GIY-YIG_endonuc"/>
</dbReference>
<feature type="domain" description="UvrC family homology region profile" evidence="10">
    <location>
        <begin position="255"/>
        <end position="484"/>
    </location>
</feature>
<evidence type="ECO:0000256" key="3">
    <source>
        <dbReference type="ARBA" id="ARBA00022769"/>
    </source>
</evidence>
<dbReference type="NCBIfam" id="NF001824">
    <property type="entry name" value="PRK00558.1-5"/>
    <property type="match status" value="1"/>
</dbReference>
<dbReference type="InterPro" id="IPR003583">
    <property type="entry name" value="Hlx-hairpin-Hlx_DNA-bd_motif"/>
</dbReference>
<dbReference type="SUPFAM" id="SSF47781">
    <property type="entry name" value="RuvA domain 2-like"/>
    <property type="match status" value="1"/>
</dbReference>
<dbReference type="InterPro" id="IPR038476">
    <property type="entry name" value="UvrC_RNase_H_dom_sf"/>
</dbReference>
<dbReference type="Gene3D" id="3.40.1440.10">
    <property type="entry name" value="GIY-YIG endonuclease"/>
    <property type="match status" value="1"/>
</dbReference>
<dbReference type="GO" id="GO:0009432">
    <property type="term" value="P:SOS response"/>
    <property type="evidence" value="ECO:0007669"/>
    <property type="project" value="UniProtKB-UniRule"/>
</dbReference>
<dbReference type="PROSITE" id="PS50165">
    <property type="entry name" value="UVRC"/>
    <property type="match status" value="1"/>
</dbReference>
<dbReference type="InterPro" id="IPR001943">
    <property type="entry name" value="UVR_dom"/>
</dbReference>
<keyword evidence="3 7" id="KW-0228">DNA excision</keyword>
<evidence type="ECO:0000256" key="7">
    <source>
        <dbReference type="HAMAP-Rule" id="MF_00203"/>
    </source>
</evidence>
<dbReference type="InterPro" id="IPR035901">
    <property type="entry name" value="GIY-YIG_endonuc_sf"/>
</dbReference>
<evidence type="ECO:0000256" key="1">
    <source>
        <dbReference type="ARBA" id="ARBA00022490"/>
    </source>
</evidence>
<dbReference type="PROSITE" id="PS50151">
    <property type="entry name" value="UVR"/>
    <property type="match status" value="1"/>
</dbReference>
<keyword evidence="2 7" id="KW-0227">DNA damage</keyword>
<dbReference type="InterPro" id="IPR041663">
    <property type="entry name" value="DisA/LigA_HHH"/>
</dbReference>
<dbReference type="PANTHER" id="PTHR30562">
    <property type="entry name" value="UVRC/OXIDOREDUCTASE"/>
    <property type="match status" value="1"/>
</dbReference>
<dbReference type="SUPFAM" id="SSF82771">
    <property type="entry name" value="GIY-YIG endonuclease"/>
    <property type="match status" value="1"/>
</dbReference>
<organism evidence="11 12">
    <name type="scientific">Candidatus Stercoripulliclostridium merdipullorum</name>
    <dbReference type="NCBI Taxonomy" id="2840952"/>
    <lineage>
        <taxon>Bacteria</taxon>
        <taxon>Bacillati</taxon>
        <taxon>Bacillota</taxon>
        <taxon>Clostridia</taxon>
        <taxon>Eubacteriales</taxon>
        <taxon>Candidatus Stercoripulliclostridium</taxon>
    </lineage>
</organism>
<reference evidence="11" key="1">
    <citation type="submission" date="2020-10" db="EMBL/GenBank/DDBJ databases">
        <authorList>
            <person name="Gilroy R."/>
        </authorList>
    </citation>
    <scope>NUCLEOTIDE SEQUENCE</scope>
    <source>
        <strain evidence="11">23406</strain>
    </source>
</reference>
<dbReference type="Pfam" id="PF12826">
    <property type="entry name" value="HHH_2"/>
    <property type="match status" value="1"/>
</dbReference>
<gene>
    <name evidence="7 11" type="primary">uvrC</name>
    <name evidence="11" type="ORF">IAB14_00980</name>
</gene>
<comment type="subcellular location">
    <subcellularLocation>
        <location evidence="7">Cytoplasm</location>
    </subcellularLocation>
</comment>
<dbReference type="CDD" id="cd10434">
    <property type="entry name" value="GIY-YIG_UvrC_Cho"/>
    <property type="match status" value="1"/>
</dbReference>
<comment type="caution">
    <text evidence="11">The sequence shown here is derived from an EMBL/GenBank/DDBJ whole genome shotgun (WGS) entry which is preliminary data.</text>
</comment>
<comment type="function">
    <text evidence="7">The UvrABC repair system catalyzes the recognition and processing of DNA lesions. UvrC both incises the 5' and 3' sides of the lesion. The N-terminal half is responsible for the 3' incision and the C-terminal half is responsible for the 5' incision.</text>
</comment>
<dbReference type="GO" id="GO:0006289">
    <property type="term" value="P:nucleotide-excision repair"/>
    <property type="evidence" value="ECO:0007669"/>
    <property type="project" value="UniProtKB-UniRule"/>
</dbReference>
<comment type="subunit">
    <text evidence="7">Interacts with UvrB in an incision complex.</text>
</comment>
<dbReference type="GO" id="GO:0009381">
    <property type="term" value="F:excinuclease ABC activity"/>
    <property type="evidence" value="ECO:0007669"/>
    <property type="project" value="UniProtKB-UniRule"/>
</dbReference>
<evidence type="ECO:0000313" key="12">
    <source>
        <dbReference type="Proteomes" id="UP000886891"/>
    </source>
</evidence>
<dbReference type="AlphaFoldDB" id="A0A9D1NAY9"/>
<keyword evidence="6 7" id="KW-0742">SOS response</keyword>
<evidence type="ECO:0000256" key="6">
    <source>
        <dbReference type="ARBA" id="ARBA00023236"/>
    </source>
</evidence>
<dbReference type="Pfam" id="PF01541">
    <property type="entry name" value="GIY-YIG"/>
    <property type="match status" value="1"/>
</dbReference>
<name>A0A9D1NAY9_9FIRM</name>
<dbReference type="Pfam" id="PF08459">
    <property type="entry name" value="UvrC_RNaseH_dom"/>
    <property type="match status" value="1"/>
</dbReference>
<evidence type="ECO:0000256" key="2">
    <source>
        <dbReference type="ARBA" id="ARBA00022763"/>
    </source>
</evidence>
<dbReference type="GO" id="GO:0003677">
    <property type="term" value="F:DNA binding"/>
    <property type="evidence" value="ECO:0007669"/>
    <property type="project" value="UniProtKB-UniRule"/>
</dbReference>
<dbReference type="InterPro" id="IPR010994">
    <property type="entry name" value="RuvA_2-like"/>
</dbReference>
<evidence type="ECO:0000256" key="5">
    <source>
        <dbReference type="ARBA" id="ARBA00023204"/>
    </source>
</evidence>
<evidence type="ECO:0000259" key="8">
    <source>
        <dbReference type="PROSITE" id="PS50151"/>
    </source>
</evidence>
<dbReference type="EMBL" id="DVOH01000011">
    <property type="protein sequence ID" value="HIU99669.1"/>
    <property type="molecule type" value="Genomic_DNA"/>
</dbReference>
<dbReference type="InterPro" id="IPR047296">
    <property type="entry name" value="GIY-YIG_UvrC_Cho"/>
</dbReference>
<evidence type="ECO:0000313" key="11">
    <source>
        <dbReference type="EMBL" id="HIU99669.1"/>
    </source>
</evidence>
<dbReference type="InterPro" id="IPR036876">
    <property type="entry name" value="UVR_dom_sf"/>
</dbReference>
<feature type="domain" description="UVR" evidence="8">
    <location>
        <begin position="204"/>
        <end position="239"/>
    </location>
</feature>
<dbReference type="Pfam" id="PF02151">
    <property type="entry name" value="UVR"/>
    <property type="match status" value="1"/>
</dbReference>
<dbReference type="Gene3D" id="4.10.860.10">
    <property type="entry name" value="UVR domain"/>
    <property type="match status" value="1"/>
</dbReference>
<keyword evidence="4 7" id="KW-0267">Excision nuclease</keyword>
<dbReference type="SUPFAM" id="SSF46600">
    <property type="entry name" value="C-terminal UvrC-binding domain of UvrB"/>
    <property type="match status" value="1"/>
</dbReference>
<dbReference type="InterPro" id="IPR050066">
    <property type="entry name" value="UvrABC_protein_C"/>
</dbReference>
<keyword evidence="1 7" id="KW-0963">Cytoplasm</keyword>
<dbReference type="FunFam" id="3.40.1440.10:FF:000001">
    <property type="entry name" value="UvrABC system protein C"/>
    <property type="match status" value="1"/>
</dbReference>
<dbReference type="HAMAP" id="MF_00203">
    <property type="entry name" value="UvrC"/>
    <property type="match status" value="1"/>
</dbReference>
<dbReference type="InterPro" id="IPR004791">
    <property type="entry name" value="UvrC"/>
</dbReference>
<comment type="similarity">
    <text evidence="7">Belongs to the UvrC family.</text>
</comment>
<dbReference type="PROSITE" id="PS50164">
    <property type="entry name" value="GIY_YIG"/>
    <property type="match status" value="1"/>
</dbReference>
<dbReference type="Pfam" id="PF22920">
    <property type="entry name" value="UvrC_RNaseH"/>
    <property type="match status" value="1"/>
</dbReference>
<proteinExistence type="inferred from homology"/>
<dbReference type="GO" id="GO:0009380">
    <property type="term" value="C:excinuclease repair complex"/>
    <property type="evidence" value="ECO:0007669"/>
    <property type="project" value="InterPro"/>
</dbReference>
<dbReference type="SMART" id="SM00278">
    <property type="entry name" value="HhH1"/>
    <property type="match status" value="2"/>
</dbReference>
<dbReference type="SMART" id="SM00465">
    <property type="entry name" value="GIYc"/>
    <property type="match status" value="1"/>
</dbReference>
<dbReference type="Gene3D" id="1.10.150.20">
    <property type="entry name" value="5' to 3' exonuclease, C-terminal subdomain"/>
    <property type="match status" value="1"/>
</dbReference>
<protein>
    <recommendedName>
        <fullName evidence="7">UvrABC system protein C</fullName>
        <shortName evidence="7">Protein UvrC</shortName>
    </recommendedName>
    <alternativeName>
        <fullName evidence="7">Excinuclease ABC subunit C</fullName>
    </alternativeName>
</protein>
<evidence type="ECO:0000259" key="10">
    <source>
        <dbReference type="PROSITE" id="PS50165"/>
    </source>
</evidence>
<dbReference type="NCBIfam" id="TIGR00194">
    <property type="entry name" value="uvrC"/>
    <property type="match status" value="1"/>
</dbReference>
<accession>A0A9D1NAY9</accession>
<keyword evidence="5 7" id="KW-0234">DNA repair</keyword>